<feature type="compositionally biased region" description="Low complexity" evidence="1">
    <location>
        <begin position="157"/>
        <end position="185"/>
    </location>
</feature>
<organism evidence="3 4">
    <name type="scientific">[Torrubiella] hemipterigena</name>
    <dbReference type="NCBI Taxonomy" id="1531966"/>
    <lineage>
        <taxon>Eukaryota</taxon>
        <taxon>Fungi</taxon>
        <taxon>Dikarya</taxon>
        <taxon>Ascomycota</taxon>
        <taxon>Pezizomycotina</taxon>
        <taxon>Sordariomycetes</taxon>
        <taxon>Hypocreomycetidae</taxon>
        <taxon>Hypocreales</taxon>
        <taxon>Clavicipitaceae</taxon>
        <taxon>Clavicipitaceae incertae sedis</taxon>
        <taxon>'Torrubiella' clade</taxon>
    </lineage>
</organism>
<keyword evidence="4" id="KW-1185">Reference proteome</keyword>
<feature type="signal peptide" evidence="2">
    <location>
        <begin position="1"/>
        <end position="19"/>
    </location>
</feature>
<evidence type="ECO:0000256" key="1">
    <source>
        <dbReference type="SAM" id="MobiDB-lite"/>
    </source>
</evidence>
<gene>
    <name evidence="3" type="ORF">VHEMI09801</name>
</gene>
<dbReference type="STRING" id="1531966.A0A0A1TB56"/>
<dbReference type="AlphaFoldDB" id="A0A0A1TB56"/>
<reference evidence="3 4" key="1">
    <citation type="journal article" date="2015" name="Genome Announc.">
        <title>Draft Genome Sequence and Gene Annotation of the Entomopathogenic Fungus Verticillium hemipterigenum.</title>
        <authorList>
            <person name="Horn F."/>
            <person name="Habel A."/>
            <person name="Scharf D.H."/>
            <person name="Dworschak J."/>
            <person name="Brakhage A.A."/>
            <person name="Guthke R."/>
            <person name="Hertweck C."/>
            <person name="Linde J."/>
        </authorList>
    </citation>
    <scope>NUCLEOTIDE SEQUENCE [LARGE SCALE GENOMIC DNA]</scope>
</reference>
<evidence type="ECO:0000313" key="4">
    <source>
        <dbReference type="Proteomes" id="UP000039046"/>
    </source>
</evidence>
<sequence length="208" mass="20091">MVSSSALVVAATGISLAAAAAPLEVITSVLVIGADKMPLEASVSSVGPSATVFALNCPRNVDSNSCGLPPNGAVITYGPSTWAMTLTGANDNGAVETQPANCKLDPAKDVAVCAAPGTNKVVTTETVSSYKTYLQDVTITAGLTKLAGATNSGSAPSKTATASGSDASSKSDAVKTGSSSTSSGAGAPIMTQNAVLAGAAAVIGALAL</sequence>
<proteinExistence type="predicted"/>
<protein>
    <recommendedName>
        <fullName evidence="5">GPI anchored protein</fullName>
    </recommendedName>
</protein>
<evidence type="ECO:0000256" key="2">
    <source>
        <dbReference type="SAM" id="SignalP"/>
    </source>
</evidence>
<dbReference type="PANTHER" id="PTHR40640:SF1">
    <property type="entry name" value="ANCHORED GLYCOPROTEIN, PUTATIVE (AFU_ORTHOLOGUE AFUA_8G04860)-RELATED"/>
    <property type="match status" value="1"/>
</dbReference>
<evidence type="ECO:0000313" key="3">
    <source>
        <dbReference type="EMBL" id="CEJ94261.1"/>
    </source>
</evidence>
<dbReference type="Proteomes" id="UP000039046">
    <property type="component" value="Unassembled WGS sequence"/>
</dbReference>
<dbReference type="EMBL" id="CDHN01000006">
    <property type="protein sequence ID" value="CEJ94261.1"/>
    <property type="molecule type" value="Genomic_DNA"/>
</dbReference>
<name>A0A0A1TB56_9HYPO</name>
<dbReference type="PANTHER" id="PTHR40640">
    <property type="entry name" value="ANCHORED GLYCOPROTEIN, PUTATIVE (AFU_ORTHOLOGUE AFUA_8G04860)-RELATED"/>
    <property type="match status" value="1"/>
</dbReference>
<evidence type="ECO:0008006" key="5">
    <source>
        <dbReference type="Google" id="ProtNLM"/>
    </source>
</evidence>
<keyword evidence="2" id="KW-0732">Signal</keyword>
<dbReference type="HOGENOM" id="CLU_074173_1_0_1"/>
<feature type="region of interest" description="Disordered" evidence="1">
    <location>
        <begin position="149"/>
        <end position="185"/>
    </location>
</feature>
<feature type="chain" id="PRO_5001989815" description="GPI anchored protein" evidence="2">
    <location>
        <begin position="20"/>
        <end position="208"/>
    </location>
</feature>
<accession>A0A0A1TB56</accession>
<dbReference type="OrthoDB" id="192832at2759"/>